<proteinExistence type="predicted"/>
<accession>A0A9P1IGW1</accession>
<dbReference type="EMBL" id="CANHGI010000002">
    <property type="protein sequence ID" value="CAI5442992.1"/>
    <property type="molecule type" value="Genomic_DNA"/>
</dbReference>
<dbReference type="Proteomes" id="UP001152747">
    <property type="component" value="Unassembled WGS sequence"/>
</dbReference>
<evidence type="ECO:0000313" key="1">
    <source>
        <dbReference type="EMBL" id="CAI5442992.1"/>
    </source>
</evidence>
<protein>
    <submittedName>
        <fullName evidence="1">Uncharacterized protein</fullName>
    </submittedName>
</protein>
<evidence type="ECO:0000313" key="2">
    <source>
        <dbReference type="Proteomes" id="UP001152747"/>
    </source>
</evidence>
<comment type="caution">
    <text evidence="1">The sequence shown here is derived from an EMBL/GenBank/DDBJ whole genome shotgun (WGS) entry which is preliminary data.</text>
</comment>
<sequence length="228" mass="26581">MCYFYCVFPILSIYFGLSQTEKSPSELQKIAISELENKIREVFADPIQVSDCSGRIENFELNFGNFFYVGIFMDGKNDASSYFEGSTLVHRIETSRTYIFKSEIQKNTGKYKIERIELECSALDTSQMIHSMFLKTLKKKDFSEILNIPYKIDNCGEPDSYELKDLVNVFFIGWQSKVVSANFEAEDRKVLKFSTKWETYFASHSIEFTAIKNETTRKYMIFSESRDC</sequence>
<gene>
    <name evidence="1" type="ORF">CAMP_LOCUS5629</name>
</gene>
<name>A0A9P1IGW1_9PELO</name>
<dbReference type="AlphaFoldDB" id="A0A9P1IGW1"/>
<reference evidence="1" key="1">
    <citation type="submission" date="2022-11" db="EMBL/GenBank/DDBJ databases">
        <authorList>
            <person name="Kikuchi T."/>
        </authorList>
    </citation>
    <scope>NUCLEOTIDE SEQUENCE</scope>
    <source>
        <strain evidence="1">PS1010</strain>
    </source>
</reference>
<organism evidence="1 2">
    <name type="scientific">Caenorhabditis angaria</name>
    <dbReference type="NCBI Taxonomy" id="860376"/>
    <lineage>
        <taxon>Eukaryota</taxon>
        <taxon>Metazoa</taxon>
        <taxon>Ecdysozoa</taxon>
        <taxon>Nematoda</taxon>
        <taxon>Chromadorea</taxon>
        <taxon>Rhabditida</taxon>
        <taxon>Rhabditina</taxon>
        <taxon>Rhabditomorpha</taxon>
        <taxon>Rhabditoidea</taxon>
        <taxon>Rhabditidae</taxon>
        <taxon>Peloderinae</taxon>
        <taxon>Caenorhabditis</taxon>
    </lineage>
</organism>
<keyword evidence="2" id="KW-1185">Reference proteome</keyword>